<name>A0A8S5Q2E5_9CAUD</name>
<dbReference type="EMBL" id="BK015555">
    <property type="protein sequence ID" value="DAE12708.1"/>
    <property type="molecule type" value="Genomic_DNA"/>
</dbReference>
<accession>A0A8S5Q2E5</accession>
<sequence>MVKKVGNWLMFIRPRKQYSLSRKMVETLVPIQLILCLRDRSRVNNSVAKSKKKARQKKISDIKCRLCGETIQLPKWRKHLEYCHNVGDNPRMRDFYIGSKSDLDKAQREWYNPNKKSKIQSDCPCGTVVSGPPKVKIIYNSIFSNRKKF</sequence>
<protein>
    <submittedName>
        <fullName evidence="1">Ubiquitin-binding zinc finger protein</fullName>
    </submittedName>
</protein>
<organism evidence="1">
    <name type="scientific">Siphoviridae sp. ctOCb13</name>
    <dbReference type="NCBI Taxonomy" id="2825477"/>
    <lineage>
        <taxon>Viruses</taxon>
        <taxon>Duplodnaviria</taxon>
        <taxon>Heunggongvirae</taxon>
        <taxon>Uroviricota</taxon>
        <taxon>Caudoviricetes</taxon>
    </lineage>
</organism>
<evidence type="ECO:0000313" key="1">
    <source>
        <dbReference type="EMBL" id="DAE12708.1"/>
    </source>
</evidence>
<reference evidence="1" key="1">
    <citation type="journal article" date="2021" name="Proc. Natl. Acad. Sci. U.S.A.">
        <title>A Catalog of Tens of Thousands of Viruses from Human Metagenomes Reveals Hidden Associations with Chronic Diseases.</title>
        <authorList>
            <person name="Tisza M.J."/>
            <person name="Buck C.B."/>
        </authorList>
    </citation>
    <scope>NUCLEOTIDE SEQUENCE</scope>
    <source>
        <strain evidence="1">CtOCb13</strain>
    </source>
</reference>
<proteinExistence type="predicted"/>